<proteinExistence type="predicted"/>
<dbReference type="InterPro" id="IPR023393">
    <property type="entry name" value="START-like_dom_sf"/>
</dbReference>
<protein>
    <submittedName>
        <fullName evidence="1">SRPBCC family protein</fullName>
    </submittedName>
</protein>
<sequence length="192" mass="22084">MTLSRWYQRSDSINVDTVSVEHTFCVQQYISETSERMKGSALMKSDNKIVIKGSVEKVFDLITQVRFWPEWHLATRAVSGVTERPFRPGDVFYEFVRTNNGPREIEWHVAEYDRPRSASIQLKDSSLKITYTFEQTAEGTVFGRTLTKDKEVGIELGKDNAEALRIETQSVENLVRLVERIIECENVGPSYP</sequence>
<dbReference type="KEGG" id="lpv:HYN51_12425"/>
<keyword evidence="2" id="KW-1185">Reference proteome</keyword>
<accession>A0A2Y9U0H8</accession>
<dbReference type="Gene3D" id="3.30.530.20">
    <property type="match status" value="1"/>
</dbReference>
<evidence type="ECO:0000313" key="2">
    <source>
        <dbReference type="Proteomes" id="UP000244908"/>
    </source>
</evidence>
<dbReference type="OrthoDB" id="5965958at2"/>
<evidence type="ECO:0000313" key="1">
    <source>
        <dbReference type="EMBL" id="AWH89280.1"/>
    </source>
</evidence>
<dbReference type="SUPFAM" id="SSF55961">
    <property type="entry name" value="Bet v1-like"/>
    <property type="match status" value="1"/>
</dbReference>
<dbReference type="AlphaFoldDB" id="A0A2Y9U0H8"/>
<reference evidence="1 2" key="1">
    <citation type="journal article" date="2019" name="Int. J. Syst. Evol. Microbiol.">
        <title>Limnobaculum parvum gen. nov., sp. nov., isolated from a freshwater lake.</title>
        <authorList>
            <person name="Baek C."/>
            <person name="Shin S.K."/>
            <person name="Yi H."/>
        </authorList>
    </citation>
    <scope>NUCLEOTIDE SEQUENCE [LARGE SCALE GENOMIC DNA]</scope>
    <source>
        <strain evidence="1 2">HYN0051</strain>
    </source>
</reference>
<dbReference type="Pfam" id="PF10604">
    <property type="entry name" value="Polyketide_cyc2"/>
    <property type="match status" value="1"/>
</dbReference>
<dbReference type="InterPro" id="IPR019587">
    <property type="entry name" value="Polyketide_cyclase/dehydratase"/>
</dbReference>
<dbReference type="EMBL" id="CP029185">
    <property type="protein sequence ID" value="AWH89280.1"/>
    <property type="molecule type" value="Genomic_DNA"/>
</dbReference>
<name>A0A2Y9U0H8_9GAMM</name>
<dbReference type="Proteomes" id="UP000244908">
    <property type="component" value="Chromosome"/>
</dbReference>
<gene>
    <name evidence="1" type="ORF">HYN51_12425</name>
</gene>
<organism evidence="1 2">
    <name type="scientific">Limnobaculum parvum</name>
    <dbReference type="NCBI Taxonomy" id="2172103"/>
    <lineage>
        <taxon>Bacteria</taxon>
        <taxon>Pseudomonadati</taxon>
        <taxon>Pseudomonadota</taxon>
        <taxon>Gammaproteobacteria</taxon>
        <taxon>Enterobacterales</taxon>
        <taxon>Budviciaceae</taxon>
        <taxon>Limnobaculum</taxon>
    </lineage>
</organism>